<organism evidence="1 2">
    <name type="scientific">Candidatus Yanofskybacteria bacterium RIFCSPHIGHO2_02_FULL_41_11</name>
    <dbReference type="NCBI Taxonomy" id="1802675"/>
    <lineage>
        <taxon>Bacteria</taxon>
        <taxon>Candidatus Yanofskyibacteriota</taxon>
    </lineage>
</organism>
<reference evidence="1 2" key="1">
    <citation type="journal article" date="2016" name="Nat. Commun.">
        <title>Thousands of microbial genomes shed light on interconnected biogeochemical processes in an aquifer system.</title>
        <authorList>
            <person name="Anantharaman K."/>
            <person name="Brown C.T."/>
            <person name="Hug L.A."/>
            <person name="Sharon I."/>
            <person name="Castelle C.J."/>
            <person name="Probst A.J."/>
            <person name="Thomas B.C."/>
            <person name="Singh A."/>
            <person name="Wilkins M.J."/>
            <person name="Karaoz U."/>
            <person name="Brodie E.L."/>
            <person name="Williams K.H."/>
            <person name="Hubbard S.S."/>
            <person name="Banfield J.F."/>
        </authorList>
    </citation>
    <scope>NUCLEOTIDE SEQUENCE [LARGE SCALE GENOMIC DNA]</scope>
</reference>
<dbReference type="AlphaFoldDB" id="A0A1F8F9A2"/>
<comment type="caution">
    <text evidence="1">The sequence shown here is derived from an EMBL/GenBank/DDBJ whole genome shotgun (WGS) entry which is preliminary data.</text>
</comment>
<evidence type="ECO:0000313" key="1">
    <source>
        <dbReference type="EMBL" id="OGN09715.1"/>
    </source>
</evidence>
<name>A0A1F8F9A2_9BACT</name>
<accession>A0A1F8F9A2</accession>
<protein>
    <submittedName>
        <fullName evidence="1">Uncharacterized protein</fullName>
    </submittedName>
</protein>
<evidence type="ECO:0000313" key="2">
    <source>
        <dbReference type="Proteomes" id="UP000177167"/>
    </source>
</evidence>
<dbReference type="Proteomes" id="UP000177167">
    <property type="component" value="Unassembled WGS sequence"/>
</dbReference>
<proteinExistence type="predicted"/>
<sequence length="89" mass="9942">MRLDNKAKIELVARNYLPVSKCSKCGKEATNVCSACVDEEGMMLSYDQCVQTYYDEENADEDHYLLPLANSPRCGVCGYEPPGPPDKLF</sequence>
<gene>
    <name evidence="1" type="ORF">A3J46_02655</name>
</gene>
<dbReference type="EMBL" id="MGJP01000028">
    <property type="protein sequence ID" value="OGN09715.1"/>
    <property type="molecule type" value="Genomic_DNA"/>
</dbReference>